<reference evidence="1" key="1">
    <citation type="submission" date="2021-06" db="EMBL/GenBank/DDBJ databases">
        <authorList>
            <person name="Kallberg Y."/>
            <person name="Tangrot J."/>
            <person name="Rosling A."/>
        </authorList>
    </citation>
    <scope>NUCLEOTIDE SEQUENCE</scope>
    <source>
        <strain evidence="1">MA461A</strain>
    </source>
</reference>
<name>A0ACA9RVF7_9GLOM</name>
<accession>A0ACA9RVF7</accession>
<gene>
    <name evidence="1" type="ORF">RPERSI_LOCUS23315</name>
</gene>
<protein>
    <submittedName>
        <fullName evidence="1">22979_t:CDS:1</fullName>
    </submittedName>
</protein>
<keyword evidence="2" id="KW-1185">Reference proteome</keyword>
<feature type="non-terminal residue" evidence="1">
    <location>
        <position position="1"/>
    </location>
</feature>
<evidence type="ECO:0000313" key="1">
    <source>
        <dbReference type="EMBL" id="CAG8811479.1"/>
    </source>
</evidence>
<sequence>EQFFNSDEDFIELYLKEKCKLSSNKIDALRERKFIIILDGYYEIIERERHCYIQNKFCEWKNAKIIISCRTEYLGKGYQKRFFPKNGEKGFQELKIKAFSEKEVNQYIIKYVQEKGHLLNLSKNICLQQIKKIPEELVSNPFLLKITLSALPRFIEQEKTTRISRIDLYNEFLKSWFDRAQERLRKIQLTDEERSKFRNLDDDDFSESCLQFSKNFAIEMFIDDNKVVITRDANWKKFLSNEDIGNSLLRFSIPLIRHENQYWFIHKTLRDYLIALALLESCEAASNIELFNKQSFVSEHGVRQFLAEHISQKTETFKPQLLAFIEASKENEVQIASANAITILTQVGVLLKNLNGCNISGADLSNGKFNNLQAVKAKLNNVNFENIELKNANLQDSFLQGANFQNAELQDANLQNSFLQNAYFKDTDLSFADIQNTILQDVQFTNVKFKHAMLQKANLQGSSLQNAYFEDAVLSSVNIQNTNLYNVNFENAKFQNANLQNVTFWNAELRNT</sequence>
<evidence type="ECO:0000313" key="2">
    <source>
        <dbReference type="Proteomes" id="UP000789920"/>
    </source>
</evidence>
<feature type="non-terminal residue" evidence="1">
    <location>
        <position position="512"/>
    </location>
</feature>
<proteinExistence type="predicted"/>
<organism evidence="1 2">
    <name type="scientific">Racocetra persica</name>
    <dbReference type="NCBI Taxonomy" id="160502"/>
    <lineage>
        <taxon>Eukaryota</taxon>
        <taxon>Fungi</taxon>
        <taxon>Fungi incertae sedis</taxon>
        <taxon>Mucoromycota</taxon>
        <taxon>Glomeromycotina</taxon>
        <taxon>Glomeromycetes</taxon>
        <taxon>Diversisporales</taxon>
        <taxon>Gigasporaceae</taxon>
        <taxon>Racocetra</taxon>
    </lineage>
</organism>
<dbReference type="EMBL" id="CAJVQC010072416">
    <property type="protein sequence ID" value="CAG8811479.1"/>
    <property type="molecule type" value="Genomic_DNA"/>
</dbReference>
<dbReference type="Proteomes" id="UP000789920">
    <property type="component" value="Unassembled WGS sequence"/>
</dbReference>
<comment type="caution">
    <text evidence="1">The sequence shown here is derived from an EMBL/GenBank/DDBJ whole genome shotgun (WGS) entry which is preliminary data.</text>
</comment>